<comment type="caution">
    <text evidence="1">The sequence shown here is derived from an EMBL/GenBank/DDBJ whole genome shotgun (WGS) entry which is preliminary data.</text>
</comment>
<reference evidence="1" key="1">
    <citation type="submission" date="2019-02" db="EMBL/GenBank/DDBJ databases">
        <authorList>
            <person name="Li S.-H."/>
        </authorList>
    </citation>
    <scope>NUCLEOTIDE SEQUENCE</scope>
    <source>
        <strain evidence="1">IMCC8485</strain>
    </source>
</reference>
<dbReference type="Gene3D" id="1.25.40.80">
    <property type="match status" value="1"/>
</dbReference>
<dbReference type="EMBL" id="SHNP01000001">
    <property type="protein sequence ID" value="MCX2972602.1"/>
    <property type="molecule type" value="Genomic_DNA"/>
</dbReference>
<dbReference type="PANTHER" id="PTHR38657:SF1">
    <property type="entry name" value="SLR1343 PROTEIN"/>
    <property type="match status" value="1"/>
</dbReference>
<dbReference type="InterPro" id="IPR014729">
    <property type="entry name" value="Rossmann-like_a/b/a_fold"/>
</dbReference>
<dbReference type="InterPro" id="IPR007357">
    <property type="entry name" value="PhrB-like"/>
</dbReference>
<keyword evidence="2" id="KW-1185">Reference proteome</keyword>
<dbReference type="Proteomes" id="UP001143307">
    <property type="component" value="Unassembled WGS sequence"/>
</dbReference>
<dbReference type="Gene3D" id="1.10.579.10">
    <property type="entry name" value="DNA Cyclobutane Dipyrimidine Photolyase, subunit A, domain 3"/>
    <property type="match status" value="1"/>
</dbReference>
<dbReference type="Pfam" id="PF04244">
    <property type="entry name" value="DPRP"/>
    <property type="match status" value="1"/>
</dbReference>
<proteinExistence type="predicted"/>
<dbReference type="Gene3D" id="1.10.10.1710">
    <property type="entry name" value="Deoxyribodipyrimidine photolyase-related"/>
    <property type="match status" value="1"/>
</dbReference>
<dbReference type="Gene3D" id="3.40.50.620">
    <property type="entry name" value="HUPs"/>
    <property type="match status" value="1"/>
</dbReference>
<dbReference type="InterPro" id="IPR052551">
    <property type="entry name" value="UV-DNA_repair_photolyase"/>
</dbReference>
<dbReference type="RefSeq" id="WP_279251599.1">
    <property type="nucleotide sequence ID" value="NZ_SHNP01000001.1"/>
</dbReference>
<evidence type="ECO:0000313" key="1">
    <source>
        <dbReference type="EMBL" id="MCX2972602.1"/>
    </source>
</evidence>
<accession>A0ABT3STD9</accession>
<gene>
    <name evidence="1" type="ORF">EYC87_03245</name>
</gene>
<protein>
    <submittedName>
        <fullName evidence="1">Cryptochrome/photolyase family protein</fullName>
    </submittedName>
</protein>
<evidence type="ECO:0000313" key="2">
    <source>
        <dbReference type="Proteomes" id="UP001143307"/>
    </source>
</evidence>
<dbReference type="SUPFAM" id="SSF48173">
    <property type="entry name" value="Cryptochrome/photolyase FAD-binding domain"/>
    <property type="match status" value="1"/>
</dbReference>
<name>A0ABT3STD9_9GAMM</name>
<sequence length="517" mass="58928">MIAPEVKQQTLILVLGDQLSHGRGALKNASPDTACIVMAEVKEEATYVRHNKHKIAFIFSAMRHFRDELRAQGFQVYYYPFEEGLNSLQGAVELALKASGCSSVRCCEPGEYRLFKSMSEWAFSVPFERFEDDRFLSTPAEFAAWADGRKQLRMEYFYRIMRKKYGLLLELDGTAAGGKWNFDAENRKGWRSQKPIPDRPSLELDEITTDVIELVQREFAEHPGDLSQFYLSVSAEGAEAQLSWFIDHCLADFGTYQDALAEESPWLFHGLVSAYLNTGLLDPLDVCNRVEAAWRDGRVPLAAAEGFIRQVLGWREYVRGMYWYYMPDYAELNVLGAKRALPDWFWTAETDMRCMHKALAQTLELGYGHHIQRLMVIGNFALLAGLDVEQVCAWFLAVYIDAFEWVELPNTLGMALHGDGGLMASKPYAASGKYIQRQGDHCRDCVYDPKKVTGEGACPYNSLYWRFIDKHQARLKSNPRMALIMRNWETREADTKATIVSWGDDTLQRLAPDQAEG</sequence>
<organism evidence="1 2">
    <name type="scientific">Candidatus Seongchinamella marina</name>
    <dbReference type="NCBI Taxonomy" id="2518990"/>
    <lineage>
        <taxon>Bacteria</taxon>
        <taxon>Pseudomonadati</taxon>
        <taxon>Pseudomonadota</taxon>
        <taxon>Gammaproteobacteria</taxon>
        <taxon>Cellvibrionales</taxon>
        <taxon>Halieaceae</taxon>
        <taxon>Seongchinamella</taxon>
    </lineage>
</organism>
<dbReference type="InterPro" id="IPR036134">
    <property type="entry name" value="Crypto/Photolyase_FAD-like_sf"/>
</dbReference>
<dbReference type="PANTHER" id="PTHR38657">
    <property type="entry name" value="SLR1343 PROTEIN"/>
    <property type="match status" value="1"/>
</dbReference>